<proteinExistence type="predicted"/>
<evidence type="ECO:0008006" key="2">
    <source>
        <dbReference type="Google" id="ProtNLM"/>
    </source>
</evidence>
<dbReference type="Gene3D" id="3.30.460.10">
    <property type="entry name" value="Beta Polymerase, domain 2"/>
    <property type="match status" value="1"/>
</dbReference>
<dbReference type="InterPro" id="IPR043519">
    <property type="entry name" value="NT_sf"/>
</dbReference>
<protein>
    <recommendedName>
        <fullName evidence="2">Polymerase nucleotidyl transferase domain-containing protein</fullName>
    </recommendedName>
</protein>
<organism evidence="1">
    <name type="scientific">marine sediment metagenome</name>
    <dbReference type="NCBI Taxonomy" id="412755"/>
    <lineage>
        <taxon>unclassified sequences</taxon>
        <taxon>metagenomes</taxon>
        <taxon>ecological metagenomes</taxon>
    </lineage>
</organism>
<feature type="non-terminal residue" evidence="1">
    <location>
        <position position="80"/>
    </location>
</feature>
<gene>
    <name evidence="1" type="ORF">S12H4_46151</name>
</gene>
<dbReference type="SUPFAM" id="SSF81301">
    <property type="entry name" value="Nucleotidyltransferase"/>
    <property type="match status" value="1"/>
</dbReference>
<name>X1UAM1_9ZZZZ</name>
<dbReference type="EMBL" id="BARW01028607">
    <property type="protein sequence ID" value="GAJ14573.1"/>
    <property type="molecule type" value="Genomic_DNA"/>
</dbReference>
<comment type="caution">
    <text evidence="1">The sequence shown here is derived from an EMBL/GenBank/DDBJ whole genome shotgun (WGS) entry which is preliminary data.</text>
</comment>
<reference evidence="1" key="1">
    <citation type="journal article" date="2014" name="Front. Microbiol.">
        <title>High frequency of phylogenetically diverse reductive dehalogenase-homologous genes in deep subseafloor sedimentary metagenomes.</title>
        <authorList>
            <person name="Kawai M."/>
            <person name="Futagami T."/>
            <person name="Toyoda A."/>
            <person name="Takaki Y."/>
            <person name="Nishi S."/>
            <person name="Hori S."/>
            <person name="Arai W."/>
            <person name="Tsubouchi T."/>
            <person name="Morono Y."/>
            <person name="Uchiyama I."/>
            <person name="Ito T."/>
            <person name="Fujiyama A."/>
            <person name="Inagaki F."/>
            <person name="Takami H."/>
        </authorList>
    </citation>
    <scope>NUCLEOTIDE SEQUENCE</scope>
    <source>
        <strain evidence="1">Expedition CK06-06</strain>
    </source>
</reference>
<dbReference type="AlphaFoldDB" id="X1UAM1"/>
<evidence type="ECO:0000313" key="1">
    <source>
        <dbReference type="EMBL" id="GAJ14573.1"/>
    </source>
</evidence>
<sequence length="80" mass="8996">MKLEQAQKIAEEVVKRLSPYCQRIQIAGSIRRQKPQVRDVDIVLIPSDPWNLTHEILGLGLSSVAGGEIRRVNYNGTQVD</sequence>
<accession>X1UAM1</accession>